<sequence>MFNTRWKVLIFLTLCYYQKTYGEELDKKKLQKEAYDMFMHGYNSYMNYAFPADELMPLSCKGRIRGVTPSRGDVDDVLGNYSVTLLDSLDTLVVMNEFDEFEKAIDLVIKHVRFDSDHVVSVFETNIRVLGGLISAHVLAELIKEKHPERLQTYDNQLLKMATEVGNRLLPAFNTTSGLPYSRINLKHGMQDHLKRQKDTCTACGGTMILEFAALTSLTGDPIYETKARKAMDFLWQQRHRSSDLMGTVLNVHSGDWTRRESGIGAGIDSYYEYTLKAYILLGDESYLDRFNKHYEAIKRYITKGPIFVDVHMHRPTVATRGFMDSLLAFWPGLQVLKGDVKEAIEIHEMLFQVIQKHKFLPEAFTHDFQVHWAEHPIRPEFVESTYFLYRATKDPHYLLVAKQIMDSINKYVKVPCGFAALKDIRTMVKEDQMESFVLSETFKYLYMIFTDPEDLVFDPDHYVLTTEAHFLPLSIGHKTKVEKTGNPRRMVLRADEQKQKNYVCANPIDFTKLPTEREEAKLIRERTKMVLGELRNGMSGGSGGSSAGTNCESPAERIRAWAFSSSNQEHVKQLAMMGIEIITLSDGRLHLSHKSNTGKKVTCEIDDEPLCWDGPRNDPQRERVTSGSYLNAYFYLFDTMLIFIMYLFAFTILALSPTYARWGYEFMQEMQDYVASFDKRGENWDHNEKYVQMLSAPYYGKPALFGSPAQFGIDLGITVPVLGRVAKAIPFRGCEPLLNTHEVVGRIVVVERSDCVFQDKARNIQRAGGIGMIVIDNELDTKFMKERPMFSMANDKDGKDDIGFASLFLFRLEGEKLLKAMKKDKDLVISMSSREISINETIGKLLRFGKMFHFDNDHPKCPLDDGDIILHSLAYPEVILNLRFNGINQDSDPRLHQEVVERHVTELQKYVSFADADYEFQFYEFFRTAAYGALNLNVENPKLLTVISALSTLKKQPIPPSVFARLPGTMTKVRCIPKGEDMSCVTLAL</sequence>
<dbReference type="Pfam" id="PF01532">
    <property type="entry name" value="Glyco_hydro_47"/>
    <property type="match status" value="1"/>
</dbReference>
<dbReference type="PANTHER" id="PTHR45679">
    <property type="entry name" value="ER DEGRADATION-ENHANCING ALPHA-MANNOSIDASE-LIKE PROTEIN 2"/>
    <property type="match status" value="1"/>
</dbReference>
<dbReference type="GeneID" id="9797930"/>
<dbReference type="Gene3D" id="3.50.30.30">
    <property type="match status" value="1"/>
</dbReference>
<evidence type="ECO:0000256" key="1">
    <source>
        <dbReference type="ARBA" id="ARBA00004240"/>
    </source>
</evidence>
<evidence type="ECO:0000256" key="7">
    <source>
        <dbReference type="RuleBase" id="RU361193"/>
    </source>
</evidence>
<dbReference type="CTD" id="9797930"/>
<comment type="caution">
    <text evidence="11">The sequence shown here is derived from an EMBL/GenBank/DDBJ whole genome shotgun (WGS) entry which is preliminary data.</text>
</comment>
<dbReference type="SUPFAM" id="SSF52025">
    <property type="entry name" value="PA domain"/>
    <property type="match status" value="1"/>
</dbReference>
<dbReference type="PRINTS" id="PR00747">
    <property type="entry name" value="GLYHDRLASE47"/>
</dbReference>
<keyword evidence="6" id="KW-0479">Metal-binding</keyword>
<keyword evidence="3" id="KW-0256">Endoplasmic reticulum</keyword>
<dbReference type="EMBL" id="WUAV01000006">
    <property type="protein sequence ID" value="KAF1747041.1"/>
    <property type="molecule type" value="Genomic_DNA"/>
</dbReference>
<feature type="active site" evidence="5">
    <location>
        <position position="381"/>
    </location>
</feature>
<dbReference type="InterPro" id="IPR012341">
    <property type="entry name" value="6hp_glycosidase-like_sf"/>
</dbReference>
<dbReference type="EC" id="3.2.1.-" evidence="7"/>
<evidence type="ECO:0000256" key="2">
    <source>
        <dbReference type="ARBA" id="ARBA00007658"/>
    </source>
</evidence>
<keyword evidence="4" id="KW-0325">Glycoprotein</keyword>
<dbReference type="InterPro" id="IPR001382">
    <property type="entry name" value="Glyco_hydro_47"/>
</dbReference>
<dbReference type="Proteomes" id="UP000483820">
    <property type="component" value="Chromosome X"/>
</dbReference>
<dbReference type="PANTHER" id="PTHR45679:SF2">
    <property type="entry name" value="ER DEGRADATION-ENHANCING ALPHA-MANNOSIDASE-LIKE PROTEIN 3"/>
    <property type="match status" value="1"/>
</dbReference>
<feature type="chain" id="PRO_5025462798" description="alpha-1,2-Mannosidase" evidence="9">
    <location>
        <begin position="23"/>
        <end position="990"/>
    </location>
</feature>
<dbReference type="GO" id="GO:1904380">
    <property type="term" value="P:endoplasmic reticulum mannose trimming"/>
    <property type="evidence" value="ECO:0007669"/>
    <property type="project" value="InterPro"/>
</dbReference>
<organism evidence="11 12">
    <name type="scientific">Caenorhabditis remanei</name>
    <name type="common">Caenorhabditis vulgaris</name>
    <dbReference type="NCBI Taxonomy" id="31234"/>
    <lineage>
        <taxon>Eukaryota</taxon>
        <taxon>Metazoa</taxon>
        <taxon>Ecdysozoa</taxon>
        <taxon>Nematoda</taxon>
        <taxon>Chromadorea</taxon>
        <taxon>Rhabditida</taxon>
        <taxon>Rhabditina</taxon>
        <taxon>Rhabditomorpha</taxon>
        <taxon>Rhabditoidea</taxon>
        <taxon>Rhabditidae</taxon>
        <taxon>Peloderinae</taxon>
        <taxon>Caenorhabditis</taxon>
    </lineage>
</organism>
<feature type="active site" description="Proton donor" evidence="5">
    <location>
        <position position="363"/>
    </location>
</feature>
<feature type="active site" description="Proton donor" evidence="5">
    <location>
        <position position="124"/>
    </location>
</feature>
<keyword evidence="7" id="KW-0326">Glycosidase</keyword>
<dbReference type="KEGG" id="crq:GCK72_023499"/>
<dbReference type="InterPro" id="IPR044674">
    <property type="entry name" value="EDEM1/2/3"/>
</dbReference>
<dbReference type="GO" id="GO:0016020">
    <property type="term" value="C:membrane"/>
    <property type="evidence" value="ECO:0007669"/>
    <property type="project" value="InterPro"/>
</dbReference>
<feature type="active site" evidence="5">
    <location>
        <position position="269"/>
    </location>
</feature>
<dbReference type="Gene3D" id="1.50.10.10">
    <property type="match status" value="1"/>
</dbReference>
<accession>A0A6A5FX51</accession>
<dbReference type="InterPro" id="IPR003137">
    <property type="entry name" value="PA_domain"/>
</dbReference>
<evidence type="ECO:0000256" key="4">
    <source>
        <dbReference type="ARBA" id="ARBA00023180"/>
    </source>
</evidence>
<keyword evidence="7" id="KW-0378">Hydrolase</keyword>
<dbReference type="GO" id="GO:0005509">
    <property type="term" value="F:calcium ion binding"/>
    <property type="evidence" value="ECO:0007669"/>
    <property type="project" value="InterPro"/>
</dbReference>
<keyword evidence="6" id="KW-0106">Calcium</keyword>
<name>A0A6A5FX51_CAERE</name>
<feature type="transmembrane region" description="Helical" evidence="8">
    <location>
        <begin position="633"/>
        <end position="656"/>
    </location>
</feature>
<protein>
    <recommendedName>
        <fullName evidence="7">alpha-1,2-Mannosidase</fullName>
        <ecNumber evidence="7">3.2.1.-</ecNumber>
    </recommendedName>
</protein>
<feature type="signal peptide" evidence="9">
    <location>
        <begin position="1"/>
        <end position="22"/>
    </location>
</feature>
<dbReference type="GO" id="GO:0044322">
    <property type="term" value="C:endoplasmic reticulum quality control compartment"/>
    <property type="evidence" value="ECO:0007669"/>
    <property type="project" value="GOC"/>
</dbReference>
<keyword evidence="9" id="KW-0732">Signal</keyword>
<feature type="binding site" evidence="6">
    <location>
        <position position="467"/>
    </location>
    <ligand>
        <name>Ca(2+)</name>
        <dbReference type="ChEBI" id="CHEBI:29108"/>
    </ligand>
</feature>
<comment type="similarity">
    <text evidence="2 7">Belongs to the glycosyl hydrolase 47 family.</text>
</comment>
<dbReference type="InterPro" id="IPR046450">
    <property type="entry name" value="PA_dom_sf"/>
</dbReference>
<proteinExistence type="inferred from homology"/>
<dbReference type="SUPFAM" id="SSF48225">
    <property type="entry name" value="Seven-hairpin glycosidases"/>
    <property type="match status" value="1"/>
</dbReference>
<evidence type="ECO:0000256" key="5">
    <source>
        <dbReference type="PIRSR" id="PIRSR601382-1"/>
    </source>
</evidence>
<keyword evidence="8" id="KW-0472">Membrane</keyword>
<dbReference type="InterPro" id="IPR036026">
    <property type="entry name" value="Seven-hairpin_glycosidases"/>
</dbReference>
<dbReference type="RefSeq" id="XP_053578983.1">
    <property type="nucleotide sequence ID" value="XM_053735417.1"/>
</dbReference>
<reference evidence="11 12" key="1">
    <citation type="submission" date="2019-12" db="EMBL/GenBank/DDBJ databases">
        <title>Chromosome-level assembly of the Caenorhabditis remanei genome.</title>
        <authorList>
            <person name="Teterina A.A."/>
            <person name="Willis J.H."/>
            <person name="Phillips P.C."/>
        </authorList>
    </citation>
    <scope>NUCLEOTIDE SEQUENCE [LARGE SCALE GENOMIC DNA]</scope>
    <source>
        <strain evidence="11 12">PX506</strain>
        <tissue evidence="11">Whole organism</tissue>
    </source>
</reference>
<evidence type="ECO:0000256" key="9">
    <source>
        <dbReference type="SAM" id="SignalP"/>
    </source>
</evidence>
<dbReference type="GO" id="GO:0005975">
    <property type="term" value="P:carbohydrate metabolic process"/>
    <property type="evidence" value="ECO:0007669"/>
    <property type="project" value="InterPro"/>
</dbReference>
<keyword evidence="8" id="KW-0812">Transmembrane</keyword>
<gene>
    <name evidence="11" type="ORF">GCK72_023499</name>
</gene>
<feature type="domain" description="PA" evidence="10">
    <location>
        <begin position="731"/>
        <end position="818"/>
    </location>
</feature>
<evidence type="ECO:0000259" key="10">
    <source>
        <dbReference type="Pfam" id="PF02225"/>
    </source>
</evidence>
<comment type="subcellular location">
    <subcellularLocation>
        <location evidence="1">Endoplasmic reticulum</location>
    </subcellularLocation>
</comment>
<evidence type="ECO:0000256" key="3">
    <source>
        <dbReference type="ARBA" id="ARBA00022824"/>
    </source>
</evidence>
<evidence type="ECO:0000313" key="12">
    <source>
        <dbReference type="Proteomes" id="UP000483820"/>
    </source>
</evidence>
<comment type="cofactor">
    <cofactor evidence="6">
        <name>Ca(2+)</name>
        <dbReference type="ChEBI" id="CHEBI:29108"/>
    </cofactor>
</comment>
<evidence type="ECO:0000256" key="6">
    <source>
        <dbReference type="PIRSR" id="PIRSR601382-2"/>
    </source>
</evidence>
<evidence type="ECO:0000256" key="8">
    <source>
        <dbReference type="SAM" id="Phobius"/>
    </source>
</evidence>
<dbReference type="Pfam" id="PF02225">
    <property type="entry name" value="PA"/>
    <property type="match status" value="1"/>
</dbReference>
<dbReference type="GO" id="GO:0004571">
    <property type="term" value="F:mannosyl-oligosaccharide 1,2-alpha-mannosidase activity"/>
    <property type="evidence" value="ECO:0007669"/>
    <property type="project" value="InterPro"/>
</dbReference>
<evidence type="ECO:0000313" key="11">
    <source>
        <dbReference type="EMBL" id="KAF1747041.1"/>
    </source>
</evidence>
<dbReference type="AlphaFoldDB" id="A0A6A5FX51"/>
<keyword evidence="8" id="KW-1133">Transmembrane helix</keyword>